<evidence type="ECO:0000313" key="2">
    <source>
        <dbReference type="EMBL" id="OIV35364.1"/>
    </source>
</evidence>
<sequence length="151" mass="15631">MPKGSTGLVPFLVADGAAKAIDWYGEVFGAETASRFDGPDGIVYHAQLRLPNGCVMELGDPSEALGLAAGGAGHGVVLTVWCPDMDAVHGRAVAAGARELSAPEDGFTGDRMSRIVDPYGHRWVVATHVEDVSDEEIARRIAAMGAGGDVA</sequence>
<proteinExistence type="predicted"/>
<name>A0A1J7C1B7_9ACTN</name>
<dbReference type="Gene3D" id="3.30.720.120">
    <property type="match status" value="1"/>
</dbReference>
<organism evidence="2 3">
    <name type="scientific">Mangrovactinospora gilvigrisea</name>
    <dbReference type="NCBI Taxonomy" id="1428644"/>
    <lineage>
        <taxon>Bacteria</taxon>
        <taxon>Bacillati</taxon>
        <taxon>Actinomycetota</taxon>
        <taxon>Actinomycetes</taxon>
        <taxon>Kitasatosporales</taxon>
        <taxon>Streptomycetaceae</taxon>
        <taxon>Mangrovactinospora</taxon>
    </lineage>
</organism>
<dbReference type="SUPFAM" id="SSF54593">
    <property type="entry name" value="Glyoxalase/Bleomycin resistance protein/Dihydroxybiphenyl dioxygenase"/>
    <property type="match status" value="1"/>
</dbReference>
<comment type="caution">
    <text evidence="2">The sequence shown here is derived from an EMBL/GenBank/DDBJ whole genome shotgun (WGS) entry which is preliminary data.</text>
</comment>
<dbReference type="Gene3D" id="3.30.720.110">
    <property type="match status" value="1"/>
</dbReference>
<dbReference type="STRING" id="1428644.BIV57_22160"/>
<dbReference type="PANTHER" id="PTHR34109:SF1">
    <property type="entry name" value="VOC DOMAIN-CONTAINING PROTEIN"/>
    <property type="match status" value="1"/>
</dbReference>
<reference evidence="2 3" key="1">
    <citation type="submission" date="2016-10" db="EMBL/GenBank/DDBJ databases">
        <title>Genome sequence of Streptomyces gilvigriseus MUSC 26.</title>
        <authorList>
            <person name="Lee L.-H."/>
            <person name="Ser H.-L."/>
        </authorList>
    </citation>
    <scope>NUCLEOTIDE SEQUENCE [LARGE SCALE GENOMIC DNA]</scope>
    <source>
        <strain evidence="2 3">MUSC 26</strain>
    </source>
</reference>
<dbReference type="Pfam" id="PF00903">
    <property type="entry name" value="Glyoxalase"/>
    <property type="match status" value="1"/>
</dbReference>
<dbReference type="AlphaFoldDB" id="A0A1J7C1B7"/>
<dbReference type="Proteomes" id="UP000243342">
    <property type="component" value="Unassembled WGS sequence"/>
</dbReference>
<keyword evidence="3" id="KW-1185">Reference proteome</keyword>
<dbReference type="InterPro" id="IPR037523">
    <property type="entry name" value="VOC_core"/>
</dbReference>
<dbReference type="EMBL" id="MLCF01000162">
    <property type="protein sequence ID" value="OIV35364.1"/>
    <property type="molecule type" value="Genomic_DNA"/>
</dbReference>
<accession>A0A1J7C1B7</accession>
<protein>
    <recommendedName>
        <fullName evidence="1">VOC domain-containing protein</fullName>
    </recommendedName>
</protein>
<dbReference type="InterPro" id="IPR029068">
    <property type="entry name" value="Glyas_Bleomycin-R_OHBP_Dase"/>
</dbReference>
<dbReference type="InterPro" id="IPR004360">
    <property type="entry name" value="Glyas_Fos-R_dOase_dom"/>
</dbReference>
<feature type="domain" description="VOC" evidence="1">
    <location>
        <begin position="5"/>
        <end position="128"/>
    </location>
</feature>
<dbReference type="CDD" id="cd07246">
    <property type="entry name" value="VOC_like"/>
    <property type="match status" value="1"/>
</dbReference>
<evidence type="ECO:0000259" key="1">
    <source>
        <dbReference type="PROSITE" id="PS51819"/>
    </source>
</evidence>
<gene>
    <name evidence="2" type="ORF">BIV57_22160</name>
</gene>
<evidence type="ECO:0000313" key="3">
    <source>
        <dbReference type="Proteomes" id="UP000243342"/>
    </source>
</evidence>
<dbReference type="PANTHER" id="PTHR34109">
    <property type="entry name" value="BNAUNNG04460D PROTEIN-RELATED"/>
    <property type="match status" value="1"/>
</dbReference>
<dbReference type="PROSITE" id="PS51819">
    <property type="entry name" value="VOC"/>
    <property type="match status" value="1"/>
</dbReference>